<dbReference type="EMBL" id="JBHXCV010000025">
    <property type="protein sequence ID" value="MFD6796603.1"/>
    <property type="molecule type" value="Genomic_DNA"/>
</dbReference>
<dbReference type="InterPro" id="IPR002104">
    <property type="entry name" value="Integrase_catalytic"/>
</dbReference>
<organism evidence="4 5">
    <name type="scientific">Prauserella salsuginis</name>
    <dbReference type="NCBI Taxonomy" id="387889"/>
    <lineage>
        <taxon>Bacteria</taxon>
        <taxon>Bacillati</taxon>
        <taxon>Actinomycetota</taxon>
        <taxon>Actinomycetes</taxon>
        <taxon>Pseudonocardiales</taxon>
        <taxon>Pseudonocardiaceae</taxon>
        <taxon>Prauserella</taxon>
        <taxon>Prauserella salsuginis group</taxon>
    </lineage>
</organism>
<evidence type="ECO:0000259" key="3">
    <source>
        <dbReference type="Pfam" id="PF00589"/>
    </source>
</evidence>
<name>A0ABW6GBN3_9PSEU</name>
<feature type="region of interest" description="Disordered" evidence="2">
    <location>
        <begin position="87"/>
        <end position="112"/>
    </location>
</feature>
<dbReference type="SUPFAM" id="SSF56349">
    <property type="entry name" value="DNA breaking-rejoining enzymes"/>
    <property type="match status" value="1"/>
</dbReference>
<evidence type="ECO:0000256" key="2">
    <source>
        <dbReference type="SAM" id="MobiDB-lite"/>
    </source>
</evidence>
<sequence>MCRRLSALSSFYRYAAAAGLEGWRRLSGPLVATASGDRLRQNHLWELVRRLARTAGIDVWDQLSAHSLRHTAITLALDGAANIRDVQDWAGHRPRPRQPRPQPGPHPGQLPRLTVDLQADLGSHHDPGSDGEAAFRAVMRSVSSIVARYHQNNQSRKASS</sequence>
<feature type="compositionally biased region" description="Pro residues" evidence="2">
    <location>
        <begin position="99"/>
        <end position="108"/>
    </location>
</feature>
<gene>
    <name evidence="4" type="ORF">ACFWGY_25025</name>
</gene>
<dbReference type="Pfam" id="PF00589">
    <property type="entry name" value="Phage_integrase"/>
    <property type="match status" value="1"/>
</dbReference>
<dbReference type="RefSeq" id="WP_372497757.1">
    <property type="nucleotide sequence ID" value="NZ_JANBBF010000012.1"/>
</dbReference>
<accession>A0ABW6GBN3</accession>
<reference evidence="4 5" key="1">
    <citation type="submission" date="2024-09" db="EMBL/GenBank/DDBJ databases">
        <title>The Natural Products Discovery Center: Release of the First 8490 Sequenced Strains for Exploring Actinobacteria Biosynthetic Diversity.</title>
        <authorList>
            <person name="Kalkreuter E."/>
            <person name="Kautsar S.A."/>
            <person name="Yang D."/>
            <person name="Bader C.D."/>
            <person name="Teijaro C.N."/>
            <person name="Fluegel L."/>
            <person name="Davis C.M."/>
            <person name="Simpson J.R."/>
            <person name="Lauterbach L."/>
            <person name="Steele A.D."/>
            <person name="Gui C."/>
            <person name="Meng S."/>
            <person name="Li G."/>
            <person name="Viehrig K."/>
            <person name="Ye F."/>
            <person name="Su P."/>
            <person name="Kiefer A.F."/>
            <person name="Nichols A."/>
            <person name="Cepeda A.J."/>
            <person name="Yan W."/>
            <person name="Fan B."/>
            <person name="Jiang Y."/>
            <person name="Adhikari A."/>
            <person name="Zheng C.-J."/>
            <person name="Schuster L."/>
            <person name="Cowan T.M."/>
            <person name="Smanski M.J."/>
            <person name="Chevrette M.G."/>
            <person name="De Carvalho L.P.S."/>
            <person name="Shen B."/>
        </authorList>
    </citation>
    <scope>NUCLEOTIDE SEQUENCE [LARGE SCALE GENOMIC DNA]</scope>
    <source>
        <strain evidence="4 5">NPDC060353</strain>
    </source>
</reference>
<comment type="caution">
    <text evidence="4">The sequence shown here is derived from an EMBL/GenBank/DDBJ whole genome shotgun (WGS) entry which is preliminary data.</text>
</comment>
<dbReference type="Proteomes" id="UP001598673">
    <property type="component" value="Unassembled WGS sequence"/>
</dbReference>
<feature type="domain" description="Tyr recombinase" evidence="3">
    <location>
        <begin position="33"/>
        <end position="93"/>
    </location>
</feature>
<dbReference type="Gene3D" id="1.10.443.10">
    <property type="entry name" value="Intergrase catalytic core"/>
    <property type="match status" value="1"/>
</dbReference>
<keyword evidence="1" id="KW-0233">DNA recombination</keyword>
<evidence type="ECO:0000313" key="4">
    <source>
        <dbReference type="EMBL" id="MFD6796603.1"/>
    </source>
</evidence>
<protein>
    <submittedName>
        <fullName evidence="4">Tyrosine-type recombinase/integrase</fullName>
    </submittedName>
</protein>
<dbReference type="InterPro" id="IPR011010">
    <property type="entry name" value="DNA_brk_join_enz"/>
</dbReference>
<evidence type="ECO:0000256" key="1">
    <source>
        <dbReference type="ARBA" id="ARBA00023172"/>
    </source>
</evidence>
<keyword evidence="5" id="KW-1185">Reference proteome</keyword>
<proteinExistence type="predicted"/>
<evidence type="ECO:0000313" key="5">
    <source>
        <dbReference type="Proteomes" id="UP001598673"/>
    </source>
</evidence>
<dbReference type="InterPro" id="IPR013762">
    <property type="entry name" value="Integrase-like_cat_sf"/>
</dbReference>